<name>A0A840CNX8_9BACT</name>
<protein>
    <recommendedName>
        <fullName evidence="4">Outer membrane protein beta-barrel domain-containing protein</fullName>
    </recommendedName>
</protein>
<dbReference type="EMBL" id="JACIEP010000002">
    <property type="protein sequence ID" value="MBB4034685.1"/>
    <property type="molecule type" value="Genomic_DNA"/>
</dbReference>
<keyword evidence="3" id="KW-1185">Reference proteome</keyword>
<evidence type="ECO:0000256" key="1">
    <source>
        <dbReference type="SAM" id="SignalP"/>
    </source>
</evidence>
<keyword evidence="1" id="KW-0732">Signal</keyword>
<feature type="signal peptide" evidence="1">
    <location>
        <begin position="1"/>
        <end position="21"/>
    </location>
</feature>
<sequence length="192" mass="22119">MKESVFFFLSVFFLLANNSLAQESVDKRTPTRQALEVESLFPMFITGGFHVGVGYRYDKFRVRVSVINGGKYDAEKVGVNNSSGDFKRYYKTSPGVFLGYNVWKNLEVYGYVEFHTFEIERKDTGMKKDLFSIDSGGGVGYQFFVGNHFYVQPAFHVYCRKSESLDFDGVKYKIPNIDLSPVIRVGYRFWSK</sequence>
<evidence type="ECO:0000313" key="2">
    <source>
        <dbReference type="EMBL" id="MBB4034685.1"/>
    </source>
</evidence>
<reference evidence="2 3" key="1">
    <citation type="submission" date="2020-08" db="EMBL/GenBank/DDBJ databases">
        <title>Genomic Encyclopedia of Type Strains, Phase IV (KMG-IV): sequencing the most valuable type-strain genomes for metagenomic binning, comparative biology and taxonomic classification.</title>
        <authorList>
            <person name="Goeker M."/>
        </authorList>
    </citation>
    <scope>NUCLEOTIDE SEQUENCE [LARGE SCALE GENOMIC DNA]</scope>
    <source>
        <strain evidence="2 3">DSM 104969</strain>
    </source>
</reference>
<evidence type="ECO:0000313" key="3">
    <source>
        <dbReference type="Proteomes" id="UP000555103"/>
    </source>
</evidence>
<feature type="chain" id="PRO_5033063384" description="Outer membrane protein beta-barrel domain-containing protein" evidence="1">
    <location>
        <begin position="22"/>
        <end position="192"/>
    </location>
</feature>
<gene>
    <name evidence="2" type="ORF">GGR21_000572</name>
</gene>
<dbReference type="AlphaFoldDB" id="A0A840CNX8"/>
<dbReference type="RefSeq" id="WP_183305647.1">
    <property type="nucleotide sequence ID" value="NZ_JACIEP010000002.1"/>
</dbReference>
<organism evidence="2 3">
    <name type="scientific">Dysgonomonas hofstadii</name>
    <dbReference type="NCBI Taxonomy" id="637886"/>
    <lineage>
        <taxon>Bacteria</taxon>
        <taxon>Pseudomonadati</taxon>
        <taxon>Bacteroidota</taxon>
        <taxon>Bacteroidia</taxon>
        <taxon>Bacteroidales</taxon>
        <taxon>Dysgonomonadaceae</taxon>
        <taxon>Dysgonomonas</taxon>
    </lineage>
</organism>
<comment type="caution">
    <text evidence="2">The sequence shown here is derived from an EMBL/GenBank/DDBJ whole genome shotgun (WGS) entry which is preliminary data.</text>
</comment>
<dbReference type="Proteomes" id="UP000555103">
    <property type="component" value="Unassembled WGS sequence"/>
</dbReference>
<evidence type="ECO:0008006" key="4">
    <source>
        <dbReference type="Google" id="ProtNLM"/>
    </source>
</evidence>
<proteinExistence type="predicted"/>
<accession>A0A840CNX8</accession>